<proteinExistence type="predicted"/>
<name>X1RJT6_9ZZZZ</name>
<reference evidence="1" key="1">
    <citation type="journal article" date="2014" name="Front. Microbiol.">
        <title>High frequency of phylogenetically diverse reductive dehalogenase-homologous genes in deep subseafloor sedimentary metagenomes.</title>
        <authorList>
            <person name="Kawai M."/>
            <person name="Futagami T."/>
            <person name="Toyoda A."/>
            <person name="Takaki Y."/>
            <person name="Nishi S."/>
            <person name="Hori S."/>
            <person name="Arai W."/>
            <person name="Tsubouchi T."/>
            <person name="Morono Y."/>
            <person name="Uchiyama I."/>
            <person name="Ito T."/>
            <person name="Fujiyama A."/>
            <person name="Inagaki F."/>
            <person name="Takami H."/>
        </authorList>
    </citation>
    <scope>NUCLEOTIDE SEQUENCE</scope>
    <source>
        <strain evidence="1">Expedition CK06-06</strain>
    </source>
</reference>
<evidence type="ECO:0000313" key="1">
    <source>
        <dbReference type="EMBL" id="GAI55829.1"/>
    </source>
</evidence>
<protein>
    <submittedName>
        <fullName evidence="1">Uncharacterized protein</fullName>
    </submittedName>
</protein>
<sequence>CANLVASGLIKLPPKGTDANISYKTKLELFVNFPMIDEFASDGNRLYLTSGWVGEGSAKLEKNLLEKDIPSITKSIKSPFDNHSFFADAYIVGRSPYSEQYLIFRVGVDNLFGNTPEKPNVHFSTTWEFPSIFKNLKISPYFSSSVKIPTNKSGTESLGQIGLKFSGESEREIDLYGEVEYAPETDEPWK</sequence>
<dbReference type="EMBL" id="BARV01039284">
    <property type="protein sequence ID" value="GAI55829.1"/>
    <property type="molecule type" value="Genomic_DNA"/>
</dbReference>
<organism evidence="1">
    <name type="scientific">marine sediment metagenome</name>
    <dbReference type="NCBI Taxonomy" id="412755"/>
    <lineage>
        <taxon>unclassified sequences</taxon>
        <taxon>metagenomes</taxon>
        <taxon>ecological metagenomes</taxon>
    </lineage>
</organism>
<gene>
    <name evidence="1" type="ORF">S06H3_60255</name>
</gene>
<feature type="non-terminal residue" evidence="1">
    <location>
        <position position="1"/>
    </location>
</feature>
<feature type="non-terminal residue" evidence="1">
    <location>
        <position position="190"/>
    </location>
</feature>
<accession>X1RJT6</accession>
<dbReference type="AlphaFoldDB" id="X1RJT6"/>
<comment type="caution">
    <text evidence="1">The sequence shown here is derived from an EMBL/GenBank/DDBJ whole genome shotgun (WGS) entry which is preliminary data.</text>
</comment>